<reference evidence="2 3" key="1">
    <citation type="submission" date="2016-10" db="EMBL/GenBank/DDBJ databases">
        <authorList>
            <person name="de Groot N.N."/>
        </authorList>
    </citation>
    <scope>NUCLEOTIDE SEQUENCE [LARGE SCALE GENOMIC DNA]</scope>
    <source>
        <strain evidence="3">EB21,IBRC-M 10013,KCTC 4048</strain>
    </source>
</reference>
<protein>
    <submittedName>
        <fullName evidence="2">Uncharacterized protein</fullName>
    </submittedName>
</protein>
<proteinExistence type="predicted"/>
<feature type="transmembrane region" description="Helical" evidence="1">
    <location>
        <begin position="20"/>
        <end position="41"/>
    </location>
</feature>
<evidence type="ECO:0000313" key="2">
    <source>
        <dbReference type="EMBL" id="SDM40741.1"/>
    </source>
</evidence>
<accession>A0A1G9SZ57</accession>
<evidence type="ECO:0000256" key="1">
    <source>
        <dbReference type="SAM" id="Phobius"/>
    </source>
</evidence>
<dbReference type="EMBL" id="FNIA01000002">
    <property type="protein sequence ID" value="SDM40741.1"/>
    <property type="molecule type" value="Genomic_DNA"/>
</dbReference>
<dbReference type="AlphaFoldDB" id="A0A1G9SZ57"/>
<dbReference type="Proteomes" id="UP000199370">
    <property type="component" value="Unassembled WGS sequence"/>
</dbReference>
<keyword evidence="3" id="KW-1185">Reference proteome</keyword>
<name>A0A1G9SZ57_9EURY</name>
<gene>
    <name evidence="2" type="ORF">SAMN05192554_10246</name>
</gene>
<sequence>MELPIDSDHPSWLTVAGTFGGYGLLLVVMFVLLFVVPLAIFSVL</sequence>
<keyword evidence="1" id="KW-0472">Membrane</keyword>
<keyword evidence="1" id="KW-1133">Transmembrane helix</keyword>
<organism evidence="2 3">
    <name type="scientific">Haloarchaeobius iranensis</name>
    <dbReference type="NCBI Taxonomy" id="996166"/>
    <lineage>
        <taxon>Archaea</taxon>
        <taxon>Methanobacteriati</taxon>
        <taxon>Methanobacteriota</taxon>
        <taxon>Stenosarchaea group</taxon>
        <taxon>Halobacteria</taxon>
        <taxon>Halobacteriales</taxon>
        <taxon>Halorubellaceae</taxon>
        <taxon>Haloarchaeobius</taxon>
    </lineage>
</organism>
<evidence type="ECO:0000313" key="3">
    <source>
        <dbReference type="Proteomes" id="UP000199370"/>
    </source>
</evidence>
<keyword evidence="1" id="KW-0812">Transmembrane</keyword>
<dbReference type="STRING" id="996166.SAMN05192554_10246"/>
<dbReference type="RefSeq" id="WP_281241444.1">
    <property type="nucleotide sequence ID" value="NZ_FNIA01000002.1"/>
</dbReference>